<gene>
    <name evidence="1" type="primary">AVEN_64139_1</name>
    <name evidence="1" type="ORF">CDAR_215511</name>
</gene>
<sequence>MTLKTGSFKKLDLNKMGMISDLTKESFFKKIRQLEEQDKITYRKPYSYYEATTRRHPRSITSRDSLRDSSSEESIEYEVINSYEMGSWGLVPVKTEIESKKKRKSKKPLPRLKYEKKEVNFDVLTATMLSDHGLINRFDVTSRRTLCLRKRPILKRKQYLTNGKNI</sequence>
<dbReference type="Proteomes" id="UP001054837">
    <property type="component" value="Unassembled WGS sequence"/>
</dbReference>
<reference evidence="1 2" key="1">
    <citation type="submission" date="2021-06" db="EMBL/GenBank/DDBJ databases">
        <title>Caerostris darwini draft genome.</title>
        <authorList>
            <person name="Kono N."/>
            <person name="Arakawa K."/>
        </authorList>
    </citation>
    <scope>NUCLEOTIDE SEQUENCE [LARGE SCALE GENOMIC DNA]</scope>
</reference>
<evidence type="ECO:0000313" key="1">
    <source>
        <dbReference type="EMBL" id="GIY73952.1"/>
    </source>
</evidence>
<proteinExistence type="predicted"/>
<protein>
    <submittedName>
        <fullName evidence="1">Uncharacterized protein</fullName>
    </submittedName>
</protein>
<evidence type="ECO:0000313" key="2">
    <source>
        <dbReference type="Proteomes" id="UP001054837"/>
    </source>
</evidence>
<organism evidence="1 2">
    <name type="scientific">Caerostris darwini</name>
    <dbReference type="NCBI Taxonomy" id="1538125"/>
    <lineage>
        <taxon>Eukaryota</taxon>
        <taxon>Metazoa</taxon>
        <taxon>Ecdysozoa</taxon>
        <taxon>Arthropoda</taxon>
        <taxon>Chelicerata</taxon>
        <taxon>Arachnida</taxon>
        <taxon>Araneae</taxon>
        <taxon>Araneomorphae</taxon>
        <taxon>Entelegynae</taxon>
        <taxon>Araneoidea</taxon>
        <taxon>Araneidae</taxon>
        <taxon>Caerostris</taxon>
    </lineage>
</organism>
<dbReference type="AlphaFoldDB" id="A0AAV4VUD2"/>
<name>A0AAV4VUD2_9ARAC</name>
<keyword evidence="2" id="KW-1185">Reference proteome</keyword>
<comment type="caution">
    <text evidence="1">The sequence shown here is derived from an EMBL/GenBank/DDBJ whole genome shotgun (WGS) entry which is preliminary data.</text>
</comment>
<accession>A0AAV4VUD2</accession>
<dbReference type="EMBL" id="BPLQ01013671">
    <property type="protein sequence ID" value="GIY73952.1"/>
    <property type="molecule type" value="Genomic_DNA"/>
</dbReference>